<comment type="caution">
    <text evidence="7">The sequence shown here is derived from an EMBL/GenBank/DDBJ whole genome shotgun (WGS) entry which is preliminary data.</text>
</comment>
<dbReference type="Pfam" id="PF11951">
    <property type="entry name" value="Fungal_trans_2"/>
    <property type="match status" value="1"/>
</dbReference>
<keyword evidence="8" id="KW-1185">Reference proteome</keyword>
<dbReference type="Proteomes" id="UP001610335">
    <property type="component" value="Unassembled WGS sequence"/>
</dbReference>
<dbReference type="InterPro" id="IPR021858">
    <property type="entry name" value="Fun_TF"/>
</dbReference>
<dbReference type="PROSITE" id="PS00463">
    <property type="entry name" value="ZN2_CY6_FUNGAL_1"/>
    <property type="match status" value="1"/>
</dbReference>
<keyword evidence="2" id="KW-0238">DNA-binding</keyword>
<feature type="region of interest" description="Disordered" evidence="5">
    <location>
        <begin position="41"/>
        <end position="74"/>
    </location>
</feature>
<dbReference type="PROSITE" id="PS50048">
    <property type="entry name" value="ZN2_CY6_FUNGAL_2"/>
    <property type="match status" value="1"/>
</dbReference>
<evidence type="ECO:0000256" key="3">
    <source>
        <dbReference type="ARBA" id="ARBA00023163"/>
    </source>
</evidence>
<proteinExistence type="predicted"/>
<dbReference type="InterPro" id="IPR036864">
    <property type="entry name" value="Zn2-C6_fun-type_DNA-bd_sf"/>
</dbReference>
<dbReference type="SUPFAM" id="SSF57701">
    <property type="entry name" value="Zn2/Cys6 DNA-binding domain"/>
    <property type="match status" value="1"/>
</dbReference>
<evidence type="ECO:0000313" key="7">
    <source>
        <dbReference type="EMBL" id="KAL2824784.1"/>
    </source>
</evidence>
<keyword evidence="1" id="KW-0805">Transcription regulation</keyword>
<evidence type="ECO:0000256" key="1">
    <source>
        <dbReference type="ARBA" id="ARBA00023015"/>
    </source>
</evidence>
<name>A0ABR4IAK8_9EURO</name>
<evidence type="ECO:0000256" key="5">
    <source>
        <dbReference type="SAM" id="MobiDB-lite"/>
    </source>
</evidence>
<dbReference type="PANTHER" id="PTHR47784">
    <property type="entry name" value="STEROL UPTAKE CONTROL PROTEIN 2"/>
    <property type="match status" value="1"/>
</dbReference>
<keyword evidence="3" id="KW-0804">Transcription</keyword>
<reference evidence="7 8" key="1">
    <citation type="submission" date="2024-07" db="EMBL/GenBank/DDBJ databases">
        <title>Section-level genome sequencing and comparative genomics of Aspergillus sections Usti and Cavernicolus.</title>
        <authorList>
            <consortium name="Lawrence Berkeley National Laboratory"/>
            <person name="Nybo J.L."/>
            <person name="Vesth T.C."/>
            <person name="Theobald S."/>
            <person name="Frisvad J.C."/>
            <person name="Larsen T.O."/>
            <person name="Kjaerboelling I."/>
            <person name="Rothschild-Mancinelli K."/>
            <person name="Lyhne E.K."/>
            <person name="Kogle M.E."/>
            <person name="Barry K."/>
            <person name="Clum A."/>
            <person name="Na H."/>
            <person name="Ledsgaard L."/>
            <person name="Lin J."/>
            <person name="Lipzen A."/>
            <person name="Kuo A."/>
            <person name="Riley R."/>
            <person name="Mondo S."/>
            <person name="LaButti K."/>
            <person name="Haridas S."/>
            <person name="Pangalinan J."/>
            <person name="Salamov A.A."/>
            <person name="Simmons B.A."/>
            <person name="Magnuson J.K."/>
            <person name="Chen J."/>
            <person name="Drula E."/>
            <person name="Henrissat B."/>
            <person name="Wiebenga A."/>
            <person name="Lubbers R.J."/>
            <person name="Gomes A.C."/>
            <person name="Makela M.R."/>
            <person name="Stajich J."/>
            <person name="Grigoriev I.V."/>
            <person name="Mortensen U.H."/>
            <person name="De vries R.P."/>
            <person name="Baker S.E."/>
            <person name="Andersen M.R."/>
        </authorList>
    </citation>
    <scope>NUCLEOTIDE SEQUENCE [LARGE SCALE GENOMIC DNA]</scope>
    <source>
        <strain evidence="7 8">CBS 600.67</strain>
    </source>
</reference>
<organism evidence="7 8">
    <name type="scientific">Aspergillus cavernicola</name>
    <dbReference type="NCBI Taxonomy" id="176166"/>
    <lineage>
        <taxon>Eukaryota</taxon>
        <taxon>Fungi</taxon>
        <taxon>Dikarya</taxon>
        <taxon>Ascomycota</taxon>
        <taxon>Pezizomycotina</taxon>
        <taxon>Eurotiomycetes</taxon>
        <taxon>Eurotiomycetidae</taxon>
        <taxon>Eurotiales</taxon>
        <taxon>Aspergillaceae</taxon>
        <taxon>Aspergillus</taxon>
        <taxon>Aspergillus subgen. Nidulantes</taxon>
    </lineage>
</organism>
<dbReference type="SMART" id="SM00066">
    <property type="entry name" value="GAL4"/>
    <property type="match status" value="1"/>
</dbReference>
<dbReference type="CDD" id="cd00067">
    <property type="entry name" value="GAL4"/>
    <property type="match status" value="1"/>
</dbReference>
<dbReference type="Pfam" id="PF00172">
    <property type="entry name" value="Zn_clus"/>
    <property type="match status" value="1"/>
</dbReference>
<dbReference type="InterPro" id="IPR053157">
    <property type="entry name" value="Sterol_Uptake_Regulator"/>
</dbReference>
<protein>
    <recommendedName>
        <fullName evidence="6">Zn(2)-C6 fungal-type domain-containing protein</fullName>
    </recommendedName>
</protein>
<accession>A0ABR4IAK8</accession>
<evidence type="ECO:0000256" key="4">
    <source>
        <dbReference type="ARBA" id="ARBA00023242"/>
    </source>
</evidence>
<dbReference type="EMBL" id="JBFXLS010000041">
    <property type="protein sequence ID" value="KAL2824784.1"/>
    <property type="molecule type" value="Genomic_DNA"/>
</dbReference>
<keyword evidence="4" id="KW-0539">Nucleus</keyword>
<dbReference type="InterPro" id="IPR001138">
    <property type="entry name" value="Zn2Cys6_DnaBD"/>
</dbReference>
<sequence length="405" mass="45782">MAQRRSHQKSRHGCIECKRRRVKCDESRPVCANCARRQTECEYDSTGPLRWMTDEPSRSPRPLSDRQQPPPSPDFSLLGQFHSNSNIGNGDVALPPLNICDLELMLHWVNETHGVLSRSQKTNTIWRTYVPEEALSHPFLMHGILALSALHIAHTRAIIIIGDNGQNGRDYLQVAVTHQDQALALFREQLGDINPTNGKAMFAFASITVLYAFGFPRTPELSSSAVGDLVQAFVLVRGVQQILNRAMGNIFEDRAWSPILEVDEYDPALPIEAQAAIDRLHKANEACTRQDPILHDSFLYQEAIDHLADLIAAINGGLGFTLVCRWAIKLQPAFVDRIRDRRPLALAILAYQCALLPRLQDVWFGAEWGTRVLREIWYVLDDHWRPLVHGCMEEIFGEQYLLNPG</sequence>
<evidence type="ECO:0000256" key="2">
    <source>
        <dbReference type="ARBA" id="ARBA00023125"/>
    </source>
</evidence>
<evidence type="ECO:0000313" key="8">
    <source>
        <dbReference type="Proteomes" id="UP001610335"/>
    </source>
</evidence>
<feature type="domain" description="Zn(2)-C6 fungal-type" evidence="6">
    <location>
        <begin position="13"/>
        <end position="43"/>
    </location>
</feature>
<dbReference type="PANTHER" id="PTHR47784:SF5">
    <property type="entry name" value="STEROL UPTAKE CONTROL PROTEIN 2"/>
    <property type="match status" value="1"/>
</dbReference>
<evidence type="ECO:0000259" key="6">
    <source>
        <dbReference type="PROSITE" id="PS50048"/>
    </source>
</evidence>
<dbReference type="Gene3D" id="4.10.240.10">
    <property type="entry name" value="Zn(2)-C6 fungal-type DNA-binding domain"/>
    <property type="match status" value="1"/>
</dbReference>
<gene>
    <name evidence="7" type="ORF">BDW59DRAFT_82604</name>
</gene>